<accession>A0A0D7ARI9</accession>
<dbReference type="InterPro" id="IPR015943">
    <property type="entry name" value="WD40/YVTN_repeat-like_dom_sf"/>
</dbReference>
<proteinExistence type="predicted"/>
<evidence type="ECO:0008006" key="4">
    <source>
        <dbReference type="Google" id="ProtNLM"/>
    </source>
</evidence>
<dbReference type="SUPFAM" id="SSF63829">
    <property type="entry name" value="Calcium-dependent phosphotriesterase"/>
    <property type="match status" value="1"/>
</dbReference>
<gene>
    <name evidence="2" type="ORF">CYLTODRAFT_495558</name>
</gene>
<dbReference type="AlphaFoldDB" id="A0A0D7ARI9"/>
<dbReference type="EMBL" id="KN881403">
    <property type="protein sequence ID" value="KIY60650.1"/>
    <property type="molecule type" value="Genomic_DNA"/>
</dbReference>
<reference evidence="2 3" key="1">
    <citation type="journal article" date="2015" name="Fungal Genet. Biol.">
        <title>Evolution of novel wood decay mechanisms in Agaricales revealed by the genome sequences of Fistulina hepatica and Cylindrobasidium torrendii.</title>
        <authorList>
            <person name="Floudas D."/>
            <person name="Held B.W."/>
            <person name="Riley R."/>
            <person name="Nagy L.G."/>
            <person name="Koehler G."/>
            <person name="Ransdell A.S."/>
            <person name="Younus H."/>
            <person name="Chow J."/>
            <person name="Chiniquy J."/>
            <person name="Lipzen A."/>
            <person name="Tritt A."/>
            <person name="Sun H."/>
            <person name="Haridas S."/>
            <person name="LaButti K."/>
            <person name="Ohm R.A."/>
            <person name="Kues U."/>
            <person name="Blanchette R.A."/>
            <person name="Grigoriev I.V."/>
            <person name="Minto R.E."/>
            <person name="Hibbett D.S."/>
        </authorList>
    </citation>
    <scope>NUCLEOTIDE SEQUENCE [LARGE SCALE GENOMIC DNA]</scope>
    <source>
        <strain evidence="2 3">FP15055 ss-10</strain>
    </source>
</reference>
<keyword evidence="1" id="KW-0812">Transmembrane</keyword>
<evidence type="ECO:0000313" key="2">
    <source>
        <dbReference type="EMBL" id="KIY60650.1"/>
    </source>
</evidence>
<dbReference type="Gene3D" id="2.130.10.10">
    <property type="entry name" value="YVTN repeat-like/Quinoprotein amine dehydrogenase"/>
    <property type="match status" value="1"/>
</dbReference>
<dbReference type="OrthoDB" id="2654453at2759"/>
<keyword evidence="1" id="KW-0472">Membrane</keyword>
<evidence type="ECO:0000313" key="3">
    <source>
        <dbReference type="Proteomes" id="UP000054007"/>
    </source>
</evidence>
<keyword evidence="1" id="KW-1133">Transmembrane helix</keyword>
<dbReference type="STRING" id="1314674.A0A0D7ARI9"/>
<evidence type="ECO:0000256" key="1">
    <source>
        <dbReference type="SAM" id="Phobius"/>
    </source>
</evidence>
<sequence>MNGTSTWALSDATQLAPPAIEENRGPTLAITWLNKPDDPVEGLAYGTAAGWLCIWTFVRNGGNLEIRETYATQLKNGKGNADYEIASITYDYSTGHLAVAQRGGIISAFHVDIALVPHARAPVPAITIANHRPQTLLFANTGYGTGGKDLWSVGGDGRIIVLSNNRMQIKMEKVVGVTIGGACLNAQQDAIVVDDVSQGPVLLRMSNGALAITKTFNIACTRLTCKARNVAFHLDNCTAIVVGSDHGLVYVLDVRTGAEIDVLETGKSAWVQTLDAGHCIDGAPAIVCAHSGAGIEGNAIQVWRKTGSQARTEQNLAAAPPQSGLYILAVLAIILLVPYLNDMFKTKPDNTVSHAPALRDLRISPAFA</sequence>
<feature type="transmembrane region" description="Helical" evidence="1">
    <location>
        <begin position="323"/>
        <end position="340"/>
    </location>
</feature>
<dbReference type="Proteomes" id="UP000054007">
    <property type="component" value="Unassembled WGS sequence"/>
</dbReference>
<name>A0A0D7ARI9_9AGAR</name>
<organism evidence="2 3">
    <name type="scientific">Cylindrobasidium torrendii FP15055 ss-10</name>
    <dbReference type="NCBI Taxonomy" id="1314674"/>
    <lineage>
        <taxon>Eukaryota</taxon>
        <taxon>Fungi</taxon>
        <taxon>Dikarya</taxon>
        <taxon>Basidiomycota</taxon>
        <taxon>Agaricomycotina</taxon>
        <taxon>Agaricomycetes</taxon>
        <taxon>Agaricomycetidae</taxon>
        <taxon>Agaricales</taxon>
        <taxon>Marasmiineae</taxon>
        <taxon>Physalacriaceae</taxon>
        <taxon>Cylindrobasidium</taxon>
    </lineage>
</organism>
<keyword evidence="3" id="KW-1185">Reference proteome</keyword>
<feature type="non-terminal residue" evidence="2">
    <location>
        <position position="368"/>
    </location>
</feature>
<protein>
    <recommendedName>
        <fullName evidence="4">WD40 repeat-like protein</fullName>
    </recommendedName>
</protein>